<dbReference type="AlphaFoldDB" id="A0A0R2B5W4"/>
<dbReference type="Proteomes" id="UP000051845">
    <property type="component" value="Unassembled WGS sequence"/>
</dbReference>
<dbReference type="STRING" id="33960.TY91_09915"/>
<evidence type="ECO:0000313" key="2">
    <source>
        <dbReference type="EMBL" id="KRM74814.1"/>
    </source>
</evidence>
<evidence type="ECO:0000256" key="1">
    <source>
        <dbReference type="SAM" id="Phobius"/>
    </source>
</evidence>
<gene>
    <name evidence="2" type="ORF">FC82_GL002757</name>
</gene>
<proteinExistence type="predicted"/>
<keyword evidence="1" id="KW-0472">Membrane</keyword>
<dbReference type="InterPro" id="IPR010540">
    <property type="entry name" value="CmpB_TMEM229"/>
</dbReference>
<feature type="transmembrane region" description="Helical" evidence="1">
    <location>
        <begin position="20"/>
        <end position="39"/>
    </location>
</feature>
<feature type="transmembrane region" description="Helical" evidence="1">
    <location>
        <begin position="51"/>
        <end position="71"/>
    </location>
</feature>
<accession>A0A0R2B5W4</accession>
<evidence type="ECO:0008006" key="4">
    <source>
        <dbReference type="Google" id="ProtNLM"/>
    </source>
</evidence>
<feature type="transmembrane region" description="Helical" evidence="1">
    <location>
        <begin position="122"/>
        <end position="142"/>
    </location>
</feature>
<feature type="transmembrane region" description="Helical" evidence="1">
    <location>
        <begin position="148"/>
        <end position="170"/>
    </location>
</feature>
<protein>
    <recommendedName>
        <fullName evidence="4">ABC transporter permease</fullName>
    </recommendedName>
</protein>
<evidence type="ECO:0000313" key="3">
    <source>
        <dbReference type="Proteomes" id="UP000051845"/>
    </source>
</evidence>
<organism evidence="2 3">
    <name type="scientific">Secundilactobacillus collinoides DSM 20515 = JCM 1123</name>
    <dbReference type="NCBI Taxonomy" id="1423733"/>
    <lineage>
        <taxon>Bacteria</taxon>
        <taxon>Bacillati</taxon>
        <taxon>Bacillota</taxon>
        <taxon>Bacilli</taxon>
        <taxon>Lactobacillales</taxon>
        <taxon>Lactobacillaceae</taxon>
        <taxon>Secundilactobacillus</taxon>
    </lineage>
</organism>
<name>A0A0R2B5W4_SECCO</name>
<dbReference type="EMBL" id="AYYR01000067">
    <property type="protein sequence ID" value="KRM74814.1"/>
    <property type="molecule type" value="Genomic_DNA"/>
</dbReference>
<comment type="caution">
    <text evidence="2">The sequence shown here is derived from an EMBL/GenBank/DDBJ whole genome shotgun (WGS) entry which is preliminary data.</text>
</comment>
<reference evidence="2 3" key="1">
    <citation type="journal article" date="2015" name="Genome Announc.">
        <title>Expanding the biotechnology potential of lactobacilli through comparative genomics of 213 strains and associated genera.</title>
        <authorList>
            <person name="Sun Z."/>
            <person name="Harris H.M."/>
            <person name="McCann A."/>
            <person name="Guo C."/>
            <person name="Argimon S."/>
            <person name="Zhang W."/>
            <person name="Yang X."/>
            <person name="Jeffery I.B."/>
            <person name="Cooney J.C."/>
            <person name="Kagawa T.F."/>
            <person name="Liu W."/>
            <person name="Song Y."/>
            <person name="Salvetti E."/>
            <person name="Wrobel A."/>
            <person name="Rasinkangas P."/>
            <person name="Parkhill J."/>
            <person name="Rea M.C."/>
            <person name="O'Sullivan O."/>
            <person name="Ritari J."/>
            <person name="Douillard F.P."/>
            <person name="Paul Ross R."/>
            <person name="Yang R."/>
            <person name="Briner A.E."/>
            <person name="Felis G.E."/>
            <person name="de Vos W.M."/>
            <person name="Barrangou R."/>
            <person name="Klaenhammer T.R."/>
            <person name="Caufield P.W."/>
            <person name="Cui Y."/>
            <person name="Zhang H."/>
            <person name="O'Toole P.W."/>
        </authorList>
    </citation>
    <scope>NUCLEOTIDE SEQUENCE [LARGE SCALE GENOMIC DNA]</scope>
    <source>
        <strain evidence="2 3">DSM 20515</strain>
    </source>
</reference>
<dbReference type="Pfam" id="PF06541">
    <property type="entry name" value="ABC_trans_CmpB"/>
    <property type="match status" value="1"/>
</dbReference>
<dbReference type="PATRIC" id="fig|1423733.4.peg.2881"/>
<sequence length="272" mass="30798">MTGEIVVAYNLTLEYNFTIWVLYFFAYAFVGLLWESGYVSVRKRKWTNSGFLNGPAIPVYGFSMIAVLAAIRPFENNLIAVYFASAIMITLIEYVTSWLMEVFFHARWWDYSKVPLNLNGRVALPISAFWGVGVLVIVKVIHPLVSRAVLHLAALHGIFGAIVLLVLFAFDFGFTLANVLAFGAATKRIGDVIEDKKQELRERSDATLESAKNWLDTYRTGQDTGEKVPRLNYVQRRLLHGFPNLKVHGTDTSAKEITALADVMKRRRKQDK</sequence>
<feature type="transmembrane region" description="Helical" evidence="1">
    <location>
        <begin position="77"/>
        <end position="101"/>
    </location>
</feature>
<keyword evidence="1" id="KW-1133">Transmembrane helix</keyword>
<keyword evidence="1" id="KW-0812">Transmembrane</keyword>